<feature type="transmembrane region" description="Helical" evidence="1">
    <location>
        <begin position="6"/>
        <end position="24"/>
    </location>
</feature>
<comment type="caution">
    <text evidence="2">The sequence shown here is derived from an EMBL/GenBank/DDBJ whole genome shotgun (WGS) entry which is preliminary data.</text>
</comment>
<protein>
    <submittedName>
        <fullName evidence="2">Uncharacterized protein</fullName>
    </submittedName>
</protein>
<dbReference type="EMBL" id="JAAGWY010000002">
    <property type="protein sequence ID" value="NEN05982.1"/>
    <property type="molecule type" value="Genomic_DNA"/>
</dbReference>
<dbReference type="RefSeq" id="WP_163289437.1">
    <property type="nucleotide sequence ID" value="NZ_JAAGWY010000002.1"/>
</dbReference>
<reference evidence="2 3" key="1">
    <citation type="journal article" date="2014" name="J. Microbiol.">
        <title>Diaminobutyricibacter tongyongensis gen. nov., sp. nov. and Homoserinibacter gongjuensis gen. nov., sp. nov. belong to the family Microbacteriaceae.</title>
        <authorList>
            <person name="Kim S.J."/>
            <person name="Ahn J.H."/>
            <person name="Weon H.Y."/>
            <person name="Hamada M."/>
            <person name="Suzuki K."/>
            <person name="Kwon S.W."/>
        </authorList>
    </citation>
    <scope>NUCLEOTIDE SEQUENCE [LARGE SCALE GENOMIC DNA]</scope>
    <source>
        <strain evidence="2 3">NBRC 108724</strain>
    </source>
</reference>
<feature type="transmembrane region" description="Helical" evidence="1">
    <location>
        <begin position="56"/>
        <end position="75"/>
    </location>
</feature>
<dbReference type="AlphaFoldDB" id="A0A6L9XX26"/>
<keyword evidence="1" id="KW-0812">Transmembrane</keyword>
<feature type="transmembrane region" description="Helical" evidence="1">
    <location>
        <begin position="82"/>
        <end position="105"/>
    </location>
</feature>
<feature type="transmembrane region" description="Helical" evidence="1">
    <location>
        <begin position="31"/>
        <end position="50"/>
    </location>
</feature>
<organism evidence="2 3">
    <name type="scientific">Leifsonia tongyongensis</name>
    <dbReference type="NCBI Taxonomy" id="1268043"/>
    <lineage>
        <taxon>Bacteria</taxon>
        <taxon>Bacillati</taxon>
        <taxon>Actinomycetota</taxon>
        <taxon>Actinomycetes</taxon>
        <taxon>Micrococcales</taxon>
        <taxon>Microbacteriaceae</taxon>
        <taxon>Leifsonia</taxon>
    </lineage>
</organism>
<gene>
    <name evidence="2" type="ORF">G3T36_08850</name>
</gene>
<dbReference type="Proteomes" id="UP000474967">
    <property type="component" value="Unassembled WGS sequence"/>
</dbReference>
<proteinExistence type="predicted"/>
<evidence type="ECO:0000313" key="2">
    <source>
        <dbReference type="EMBL" id="NEN05982.1"/>
    </source>
</evidence>
<name>A0A6L9XX26_9MICO</name>
<keyword evidence="3" id="KW-1185">Reference proteome</keyword>
<evidence type="ECO:0000313" key="3">
    <source>
        <dbReference type="Proteomes" id="UP000474967"/>
    </source>
</evidence>
<keyword evidence="1" id="KW-0472">Membrane</keyword>
<keyword evidence="1" id="KW-1133">Transmembrane helix</keyword>
<sequence length="109" mass="11501">MITFSWLLLIGLVGGVLAVIDGAARTRGRGTPILAIIEIVVGALWVLSLFFPSIPFGAVTLAIVTLIVLVVQLVLPGKRRGGAMTIIALILTAVWIVLALHWVIIPGVN</sequence>
<accession>A0A6L9XX26</accession>
<evidence type="ECO:0000256" key="1">
    <source>
        <dbReference type="SAM" id="Phobius"/>
    </source>
</evidence>